<comment type="caution">
    <text evidence="2">The sequence shown here is derived from an EMBL/GenBank/DDBJ whole genome shotgun (WGS) entry which is preliminary data.</text>
</comment>
<feature type="compositionally biased region" description="Basic residues" evidence="1">
    <location>
        <begin position="700"/>
        <end position="712"/>
    </location>
</feature>
<dbReference type="PANTHER" id="PTHR31424">
    <property type="entry name" value="PROTEIN CBG23806"/>
    <property type="match status" value="1"/>
</dbReference>
<dbReference type="AlphaFoldDB" id="A0AAE0C1S7"/>
<organism evidence="2 3">
    <name type="scientific">Cymbomonas tetramitiformis</name>
    <dbReference type="NCBI Taxonomy" id="36881"/>
    <lineage>
        <taxon>Eukaryota</taxon>
        <taxon>Viridiplantae</taxon>
        <taxon>Chlorophyta</taxon>
        <taxon>Pyramimonadophyceae</taxon>
        <taxon>Pyramimonadales</taxon>
        <taxon>Pyramimonadaceae</taxon>
        <taxon>Cymbomonas</taxon>
    </lineage>
</organism>
<dbReference type="Proteomes" id="UP001190700">
    <property type="component" value="Unassembled WGS sequence"/>
</dbReference>
<feature type="compositionally biased region" description="Polar residues" evidence="1">
    <location>
        <begin position="20"/>
        <end position="29"/>
    </location>
</feature>
<evidence type="ECO:0000256" key="1">
    <source>
        <dbReference type="SAM" id="MobiDB-lite"/>
    </source>
</evidence>
<protein>
    <submittedName>
        <fullName evidence="2">Uncharacterized protein</fullName>
    </submittedName>
</protein>
<feature type="compositionally biased region" description="Basic and acidic residues" evidence="1">
    <location>
        <begin position="30"/>
        <end position="43"/>
    </location>
</feature>
<feature type="region of interest" description="Disordered" evidence="1">
    <location>
        <begin position="1"/>
        <end position="61"/>
    </location>
</feature>
<reference evidence="2 3" key="1">
    <citation type="journal article" date="2015" name="Genome Biol. Evol.">
        <title>Comparative Genomics of a Bacterivorous Green Alga Reveals Evolutionary Causalities and Consequences of Phago-Mixotrophic Mode of Nutrition.</title>
        <authorList>
            <person name="Burns J.A."/>
            <person name="Paasch A."/>
            <person name="Narechania A."/>
            <person name="Kim E."/>
        </authorList>
    </citation>
    <scope>NUCLEOTIDE SEQUENCE [LARGE SCALE GENOMIC DNA]</scope>
    <source>
        <strain evidence="2 3">PLY_AMNH</strain>
    </source>
</reference>
<dbReference type="PANTHER" id="PTHR31424:SF3">
    <property type="entry name" value="RING-TYPE DOMAIN-CONTAINING PROTEIN"/>
    <property type="match status" value="1"/>
</dbReference>
<evidence type="ECO:0000313" key="2">
    <source>
        <dbReference type="EMBL" id="KAK3246169.1"/>
    </source>
</evidence>
<proteinExistence type="predicted"/>
<dbReference type="EMBL" id="LGRX02030092">
    <property type="protein sequence ID" value="KAK3246169.1"/>
    <property type="molecule type" value="Genomic_DNA"/>
</dbReference>
<sequence>MGFQKGNKLGRSAKTAPRNAASSAPGQAQQERETSDPSARESHTPTPPESSRDTAKVQRMRALQDIAENQIARLSEQVEDLKEKLEDEKDKSAKFRKVAYNLKLRGGKAPGPKKHRRLVKRKDLKDSSNNPLLRKKNLGRMIADLDEYIKTKFEAYADGEEAMVGLLQDNGDSDHVKALLTKLLNRLPHLKGSVQREVVRRIEAHWTAEVGLAIRLRCRIPERPYQYLIHALSHKYSSETGEYKPEYVAPGVRMPSLGRHASKNKTIALMNAYFQTAKPEALVLGSVEGVTLSFREALVAYCQEYLPEATEVKVQLAGDGAGVFRGISQTTVAFKVIVPQAEQDPDFHGLNSPFSSQSVLVFEGKEAYYEVKEAMGRLLEELEDITENGVQQGDKLYTLHLKGGGDLKWINMMCGLAPCNHTHGCAFCEEPQDKWHLPDHACKLRTTASIHEGAHLYHEGMTFPWACGYCSKTFDTKEELENEVAPSSEKKRLEYQIIHKGCMWHRGPIIPCIPPGDYVGDVLHFALREVHHAIEVTVRRRCTTQELVDRLASFLHTRVKCVIKVKKVKKKQGVKEEKTPNIIGRECSVTLHISEDMVRTVIPEDDDHFERALEVWRCLKLLWRELTTRMALDTPAFRETKARAIRQRAKNYIAAVIAHGTAQDVYLYSHVASQHLPDQVLRHGDLLDHSMQGLEHLHSQRKTHMRHHNNKRKTGDLKSRTAQSAKMEVAHRIINKSVRHKKQSRHLQEKRYRAAAQALVPTVTEETG</sequence>
<keyword evidence="3" id="KW-1185">Reference proteome</keyword>
<accession>A0AAE0C1S7</accession>
<feature type="region of interest" description="Disordered" evidence="1">
    <location>
        <begin position="700"/>
        <end position="724"/>
    </location>
</feature>
<evidence type="ECO:0000313" key="3">
    <source>
        <dbReference type="Proteomes" id="UP001190700"/>
    </source>
</evidence>
<name>A0AAE0C1S7_9CHLO</name>
<gene>
    <name evidence="2" type="ORF">CYMTET_44284</name>
</gene>